<evidence type="ECO:0000256" key="13">
    <source>
        <dbReference type="ARBA" id="ARBA00022741"/>
    </source>
</evidence>
<name>A0A1E3XCK5_9BACT</name>
<evidence type="ECO:0000256" key="10">
    <source>
        <dbReference type="ARBA" id="ARBA00022676"/>
    </source>
</evidence>
<keyword evidence="11 18" id="KW-0808">Transferase</keyword>
<keyword evidence="8 18" id="KW-0963">Cytoplasm</keyword>
<dbReference type="InterPro" id="IPR001348">
    <property type="entry name" value="ATP_PRibTrfase_HisG"/>
</dbReference>
<dbReference type="GO" id="GO:0000105">
    <property type="term" value="P:L-histidine biosynthetic process"/>
    <property type="evidence" value="ECO:0007669"/>
    <property type="project" value="UniProtKB-UniRule"/>
</dbReference>
<dbReference type="GO" id="GO:0005524">
    <property type="term" value="F:ATP binding"/>
    <property type="evidence" value="ECO:0007669"/>
    <property type="project" value="UniProtKB-KW"/>
</dbReference>
<comment type="cofactor">
    <cofactor evidence="2 18">
        <name>Mg(2+)</name>
        <dbReference type="ChEBI" id="CHEBI:18420"/>
    </cofactor>
</comment>
<feature type="domain" description="ATP phosphoribosyltransferase catalytic" evidence="19">
    <location>
        <begin position="52"/>
        <end position="211"/>
    </location>
</feature>
<evidence type="ECO:0000313" key="21">
    <source>
        <dbReference type="EMBL" id="ODS33318.1"/>
    </source>
</evidence>
<dbReference type="InterPro" id="IPR015867">
    <property type="entry name" value="N-reg_PII/ATP_PRibTrfase_C"/>
</dbReference>
<comment type="catalytic activity">
    <reaction evidence="1 18">
        <text>1-(5-phospho-beta-D-ribosyl)-ATP + diphosphate = 5-phospho-alpha-D-ribose 1-diphosphate + ATP</text>
        <dbReference type="Rhea" id="RHEA:18473"/>
        <dbReference type="ChEBI" id="CHEBI:30616"/>
        <dbReference type="ChEBI" id="CHEBI:33019"/>
        <dbReference type="ChEBI" id="CHEBI:58017"/>
        <dbReference type="ChEBI" id="CHEBI:73183"/>
        <dbReference type="EC" id="2.4.2.17"/>
    </reaction>
</comment>
<dbReference type="PANTHER" id="PTHR21403:SF10">
    <property type="entry name" value="ATP PHOSPHORIBOSYLTRANSFERASE"/>
    <property type="match status" value="1"/>
</dbReference>
<dbReference type="UniPathway" id="UPA00031">
    <property type="reaction ID" value="UER00006"/>
</dbReference>
<evidence type="ECO:0000256" key="5">
    <source>
        <dbReference type="ARBA" id="ARBA00007955"/>
    </source>
</evidence>
<dbReference type="EMBL" id="MAYW01000032">
    <property type="protein sequence ID" value="ODS33318.1"/>
    <property type="molecule type" value="Genomic_DNA"/>
</dbReference>
<feature type="domain" description="Histidine biosynthesis HisG C-terminal" evidence="20">
    <location>
        <begin position="217"/>
        <end position="289"/>
    </location>
</feature>
<keyword evidence="9 18" id="KW-0028">Amino-acid biosynthesis</keyword>
<dbReference type="GO" id="GO:0000287">
    <property type="term" value="F:magnesium ion binding"/>
    <property type="evidence" value="ECO:0007669"/>
    <property type="project" value="UniProtKB-UniRule"/>
</dbReference>
<dbReference type="Gene3D" id="3.40.190.10">
    <property type="entry name" value="Periplasmic binding protein-like II"/>
    <property type="match status" value="2"/>
</dbReference>
<comment type="similarity">
    <text evidence="5 18">Belongs to the ATP phosphoribosyltransferase family. Long subfamily.</text>
</comment>
<evidence type="ECO:0000256" key="4">
    <source>
        <dbReference type="ARBA" id="ARBA00004667"/>
    </source>
</evidence>
<comment type="caution">
    <text evidence="21">The sequence shown here is derived from an EMBL/GenBank/DDBJ whole genome shotgun (WGS) entry which is preliminary data.</text>
</comment>
<evidence type="ECO:0000256" key="17">
    <source>
        <dbReference type="ARBA" id="ARBA00024861"/>
    </source>
</evidence>
<evidence type="ECO:0000256" key="1">
    <source>
        <dbReference type="ARBA" id="ARBA00000915"/>
    </source>
</evidence>
<accession>A0A1E3XCK5</accession>
<comment type="activity regulation">
    <text evidence="18">Feedback inhibited by histidine.</text>
</comment>
<evidence type="ECO:0000256" key="9">
    <source>
        <dbReference type="ARBA" id="ARBA00022605"/>
    </source>
</evidence>
<dbReference type="PANTHER" id="PTHR21403">
    <property type="entry name" value="ATP PHOSPHORIBOSYLTRANSFERASE ATP-PRTASE"/>
    <property type="match status" value="1"/>
</dbReference>
<evidence type="ECO:0000256" key="12">
    <source>
        <dbReference type="ARBA" id="ARBA00022723"/>
    </source>
</evidence>
<evidence type="ECO:0000256" key="6">
    <source>
        <dbReference type="ARBA" id="ARBA00011946"/>
    </source>
</evidence>
<evidence type="ECO:0000259" key="20">
    <source>
        <dbReference type="Pfam" id="PF08029"/>
    </source>
</evidence>
<evidence type="ECO:0000256" key="2">
    <source>
        <dbReference type="ARBA" id="ARBA00001946"/>
    </source>
</evidence>
<dbReference type="SUPFAM" id="SSF53850">
    <property type="entry name" value="Periplasmic binding protein-like II"/>
    <property type="match status" value="1"/>
</dbReference>
<keyword evidence="15 18" id="KW-0460">Magnesium</keyword>
<dbReference type="NCBIfam" id="TIGR00070">
    <property type="entry name" value="hisG"/>
    <property type="match status" value="1"/>
</dbReference>
<dbReference type="CDD" id="cd13593">
    <property type="entry name" value="PBP2_HisGL3"/>
    <property type="match status" value="1"/>
</dbReference>
<dbReference type="HAMAP" id="MF_00079">
    <property type="entry name" value="HisG_Long"/>
    <property type="match status" value="1"/>
</dbReference>
<keyword evidence="16 18" id="KW-0368">Histidine biosynthesis</keyword>
<dbReference type="GO" id="GO:0005737">
    <property type="term" value="C:cytoplasm"/>
    <property type="evidence" value="ECO:0007669"/>
    <property type="project" value="UniProtKB-SubCell"/>
</dbReference>
<dbReference type="InterPro" id="IPR013820">
    <property type="entry name" value="ATP_PRibTrfase_cat"/>
</dbReference>
<organism evidence="21 22">
    <name type="scientific">Candidatus Scalindua rubra</name>
    <dbReference type="NCBI Taxonomy" id="1872076"/>
    <lineage>
        <taxon>Bacteria</taxon>
        <taxon>Pseudomonadati</taxon>
        <taxon>Planctomycetota</taxon>
        <taxon>Candidatus Brocadiia</taxon>
        <taxon>Candidatus Brocadiales</taxon>
        <taxon>Candidatus Scalinduaceae</taxon>
        <taxon>Candidatus Scalindua</taxon>
    </lineage>
</organism>
<reference evidence="21 22" key="1">
    <citation type="submission" date="2016-07" db="EMBL/GenBank/DDBJ databases">
        <title>Draft genome of Scalindua rubra, obtained from a brine-seawater interface in the Red Sea, sheds light on salt adaptation in anammox bacteria.</title>
        <authorList>
            <person name="Speth D.R."/>
            <person name="Lagkouvardos I."/>
            <person name="Wang Y."/>
            <person name="Qian P.-Y."/>
            <person name="Dutilh B.E."/>
            <person name="Jetten M.S."/>
        </authorList>
    </citation>
    <scope>NUCLEOTIDE SEQUENCE [LARGE SCALE GENOMIC DNA]</scope>
    <source>
        <strain evidence="21">BSI-1</strain>
    </source>
</reference>
<comment type="function">
    <text evidence="17 18">Catalyzes the condensation of ATP and 5-phosphoribose 1-diphosphate to form N'-(5'-phosphoribosyl)-ATP (PR-ATP). Has a crucial role in the pathway because the rate of histidine biosynthesis seems to be controlled primarily by regulation of HisG enzymatic activity.</text>
</comment>
<protein>
    <recommendedName>
        <fullName evidence="7 18">ATP phosphoribosyltransferase</fullName>
        <shortName evidence="18">ATP-PRT</shortName>
        <shortName evidence="18">ATP-PRTase</shortName>
        <ecNumber evidence="6 18">2.4.2.17</ecNumber>
    </recommendedName>
</protein>
<dbReference type="AlphaFoldDB" id="A0A1E3XCK5"/>
<dbReference type="InterPro" id="IPR011322">
    <property type="entry name" value="N-reg_PII-like_a/b"/>
</dbReference>
<dbReference type="Pfam" id="PF01634">
    <property type="entry name" value="HisG"/>
    <property type="match status" value="1"/>
</dbReference>
<evidence type="ECO:0000256" key="15">
    <source>
        <dbReference type="ARBA" id="ARBA00022842"/>
    </source>
</evidence>
<comment type="pathway">
    <text evidence="4 18">Amino-acid biosynthesis; L-histidine biosynthesis; L-histidine from 5-phospho-alpha-D-ribose 1-diphosphate: step 1/9.</text>
</comment>
<dbReference type="InterPro" id="IPR013115">
    <property type="entry name" value="HisG_C"/>
</dbReference>
<evidence type="ECO:0000256" key="14">
    <source>
        <dbReference type="ARBA" id="ARBA00022840"/>
    </source>
</evidence>
<gene>
    <name evidence="18" type="primary">hisG</name>
    <name evidence="21" type="ORF">SCARUB_01573</name>
</gene>
<keyword evidence="13 18" id="KW-0547">Nucleotide-binding</keyword>
<dbReference type="InterPro" id="IPR020621">
    <property type="entry name" value="ATP-PRT_HisG_long"/>
</dbReference>
<evidence type="ECO:0000256" key="3">
    <source>
        <dbReference type="ARBA" id="ARBA00004496"/>
    </source>
</evidence>
<dbReference type="FunFam" id="3.30.70.120:FF:000002">
    <property type="entry name" value="ATP phosphoribosyltransferase"/>
    <property type="match status" value="1"/>
</dbReference>
<evidence type="ECO:0000256" key="16">
    <source>
        <dbReference type="ARBA" id="ARBA00023102"/>
    </source>
</evidence>
<dbReference type="Proteomes" id="UP000094056">
    <property type="component" value="Unassembled WGS sequence"/>
</dbReference>
<keyword evidence="10 18" id="KW-0328">Glycosyltransferase</keyword>
<dbReference type="Pfam" id="PF08029">
    <property type="entry name" value="HisG_C"/>
    <property type="match status" value="1"/>
</dbReference>
<dbReference type="SUPFAM" id="SSF54913">
    <property type="entry name" value="GlnB-like"/>
    <property type="match status" value="1"/>
</dbReference>
<keyword evidence="12 18" id="KW-0479">Metal-binding</keyword>
<dbReference type="EC" id="2.4.2.17" evidence="6 18"/>
<comment type="subcellular location">
    <subcellularLocation>
        <location evidence="3 18">Cytoplasm</location>
    </subcellularLocation>
</comment>
<evidence type="ECO:0000256" key="7">
    <source>
        <dbReference type="ARBA" id="ARBA00020998"/>
    </source>
</evidence>
<dbReference type="Gene3D" id="3.30.70.120">
    <property type="match status" value="1"/>
</dbReference>
<evidence type="ECO:0000256" key="18">
    <source>
        <dbReference type="HAMAP-Rule" id="MF_00079"/>
    </source>
</evidence>
<proteinExistence type="inferred from homology"/>
<sequence>MNTRKLRFGIPKGSLQEATIGMMKNAGYRVYVSSRSYYPTVDDEELLVRLIRPQDMSRYVEKEIVDAGLTGQDWVEEAGSDVRCVEKLLYAKQKLTKVRWVFAVPENSSIKSVEDLQGKRIATELVNVTKKYLEERNIHAEIEFSHGATEAKAPDLVDAIVELTETGSSLRANNLRIVDTVIESTTAFIANHKSWEDPWKRQKIENLAMLFEGAIIAREKVGLKMNISNEGLDALLKKLPALRKPTISPLSESAGYAIETILDESVVRNIIPELKRVGAEGIIEYPLNKVVI</sequence>
<dbReference type="NCBIfam" id="TIGR03455">
    <property type="entry name" value="HisG_C-term"/>
    <property type="match status" value="1"/>
</dbReference>
<evidence type="ECO:0000259" key="19">
    <source>
        <dbReference type="Pfam" id="PF01634"/>
    </source>
</evidence>
<evidence type="ECO:0000256" key="11">
    <source>
        <dbReference type="ARBA" id="ARBA00022679"/>
    </source>
</evidence>
<dbReference type="PATRIC" id="fig|1872076.5.peg.1835"/>
<evidence type="ECO:0000256" key="8">
    <source>
        <dbReference type="ARBA" id="ARBA00022490"/>
    </source>
</evidence>
<dbReference type="GO" id="GO:0003879">
    <property type="term" value="F:ATP phosphoribosyltransferase activity"/>
    <property type="evidence" value="ECO:0007669"/>
    <property type="project" value="UniProtKB-UniRule"/>
</dbReference>
<keyword evidence="14 18" id="KW-0067">ATP-binding</keyword>
<evidence type="ECO:0000313" key="22">
    <source>
        <dbReference type="Proteomes" id="UP000094056"/>
    </source>
</evidence>